<reference evidence="1" key="1">
    <citation type="submission" date="2017-04" db="EMBL/GenBank/DDBJ databases">
        <authorList>
            <person name="Varghese N."/>
            <person name="Submissions S."/>
        </authorList>
    </citation>
    <scope>NUCLEOTIDE SEQUENCE</scope>
    <source>
        <strain evidence="1">WTE2008</strain>
    </source>
</reference>
<proteinExistence type="predicted"/>
<dbReference type="Proteomes" id="UP000192328">
    <property type="component" value="Unassembled WGS sequence"/>
</dbReference>
<evidence type="ECO:0000313" key="2">
    <source>
        <dbReference type="Proteomes" id="UP000192328"/>
    </source>
</evidence>
<organism evidence="1 2">
    <name type="scientific">Aristaeella lactis</name>
    <dbReference type="NCBI Taxonomy" id="3046383"/>
    <lineage>
        <taxon>Bacteria</taxon>
        <taxon>Bacillati</taxon>
        <taxon>Bacillota</taxon>
        <taxon>Clostridia</taxon>
        <taxon>Eubacteriales</taxon>
        <taxon>Aristaeellaceae</taxon>
        <taxon>Aristaeella</taxon>
    </lineage>
</organism>
<name>A0AC61PKR7_9FIRM</name>
<evidence type="ECO:0000313" key="1">
    <source>
        <dbReference type="EMBL" id="SMC57101.1"/>
    </source>
</evidence>
<comment type="caution">
    <text evidence="1">The sequence shown here is derived from an EMBL/GenBank/DDBJ whole genome shotgun (WGS) entry which is preliminary data.</text>
</comment>
<dbReference type="EMBL" id="FWXZ01000002">
    <property type="protein sequence ID" value="SMC57101.1"/>
    <property type="molecule type" value="Genomic_DNA"/>
</dbReference>
<accession>A0AC61PKR7</accession>
<gene>
    <name evidence="1" type="ORF">SAMN06297397_1418</name>
</gene>
<protein>
    <submittedName>
        <fullName evidence="1">Uncharacterized protein</fullName>
    </submittedName>
</protein>
<keyword evidence="2" id="KW-1185">Reference proteome</keyword>
<sequence length="125" mass="13675">MGISSVLHDPELGSVAFTVERITCTRSREGTVSCSVTGQAAGCIHPGTAESLKLLPEEEKKESCIVIYTDYALSTGTPADDSGSFTAPDRIRWNGQTWRVVRVRNWQGFGFVQALAVLINEENRE</sequence>